<keyword evidence="2" id="KW-0560">Oxidoreductase</keyword>
<evidence type="ECO:0000313" key="5">
    <source>
        <dbReference type="Proteomes" id="UP000240493"/>
    </source>
</evidence>
<organism evidence="4 5">
    <name type="scientific">Trichoderma asperellum (strain ATCC 204424 / CBS 433.97 / NBRC 101777)</name>
    <dbReference type="NCBI Taxonomy" id="1042311"/>
    <lineage>
        <taxon>Eukaryota</taxon>
        <taxon>Fungi</taxon>
        <taxon>Dikarya</taxon>
        <taxon>Ascomycota</taxon>
        <taxon>Pezizomycotina</taxon>
        <taxon>Sordariomycetes</taxon>
        <taxon>Hypocreomycetidae</taxon>
        <taxon>Hypocreales</taxon>
        <taxon>Hypocreaceae</taxon>
        <taxon>Trichoderma</taxon>
    </lineage>
</organism>
<dbReference type="InterPro" id="IPR051609">
    <property type="entry name" value="NmrA/Isoflavone_reductase-like"/>
</dbReference>
<dbReference type="GO" id="GO:0016491">
    <property type="term" value="F:oxidoreductase activity"/>
    <property type="evidence" value="ECO:0007669"/>
    <property type="project" value="UniProtKB-KW"/>
</dbReference>
<dbReference type="Proteomes" id="UP000240493">
    <property type="component" value="Unassembled WGS sequence"/>
</dbReference>
<evidence type="ECO:0000313" key="4">
    <source>
        <dbReference type="EMBL" id="PTB38742.1"/>
    </source>
</evidence>
<feature type="domain" description="NmrA-like" evidence="3">
    <location>
        <begin position="6"/>
        <end position="222"/>
    </location>
</feature>
<name>A0A2T3Z1Q8_TRIA4</name>
<evidence type="ECO:0000259" key="3">
    <source>
        <dbReference type="Pfam" id="PF05368"/>
    </source>
</evidence>
<dbReference type="Pfam" id="PF05368">
    <property type="entry name" value="NmrA"/>
    <property type="match status" value="1"/>
</dbReference>
<dbReference type="EMBL" id="KZ679265">
    <property type="protein sequence ID" value="PTB38742.1"/>
    <property type="molecule type" value="Genomic_DNA"/>
</dbReference>
<gene>
    <name evidence="4" type="ORF">M441DRAFT_59979</name>
</gene>
<keyword evidence="1" id="KW-0521">NADP</keyword>
<evidence type="ECO:0000256" key="1">
    <source>
        <dbReference type="ARBA" id="ARBA00022857"/>
    </source>
</evidence>
<dbReference type="CDD" id="cd05259">
    <property type="entry name" value="PCBER_SDR_a"/>
    <property type="match status" value="1"/>
</dbReference>
<dbReference type="InterPro" id="IPR045312">
    <property type="entry name" value="PCBER-like"/>
</dbReference>
<dbReference type="OrthoDB" id="9974981at2759"/>
<accession>A0A2T3Z1Q8</accession>
<dbReference type="PANTHER" id="PTHR47706:SF1">
    <property type="entry name" value="CIPA-LIKE, PUTATIVE (AFU_ORTHOLOGUE AFUA_1G12460)-RELATED"/>
    <property type="match status" value="1"/>
</dbReference>
<dbReference type="STRING" id="1042311.A0A2T3Z1Q8"/>
<evidence type="ECO:0000256" key="2">
    <source>
        <dbReference type="ARBA" id="ARBA00023002"/>
    </source>
</evidence>
<dbReference type="Gene3D" id="3.40.50.720">
    <property type="entry name" value="NAD(P)-binding Rossmann-like Domain"/>
    <property type="match status" value="1"/>
</dbReference>
<keyword evidence="5" id="KW-1185">Reference proteome</keyword>
<reference evidence="4 5" key="1">
    <citation type="submission" date="2016-07" db="EMBL/GenBank/DDBJ databases">
        <title>Multiple horizontal gene transfer events from other fungi enriched the ability of initially mycotrophic Trichoderma (Ascomycota) to feed on dead plant biomass.</title>
        <authorList>
            <consortium name="DOE Joint Genome Institute"/>
            <person name="Aerts A."/>
            <person name="Atanasova L."/>
            <person name="Chenthamara K."/>
            <person name="Zhang J."/>
            <person name="Grujic M."/>
            <person name="Henrissat B."/>
            <person name="Kuo A."/>
            <person name="Salamov A."/>
            <person name="Lipzen A."/>
            <person name="Labutti K."/>
            <person name="Barry K."/>
            <person name="Miao Y."/>
            <person name="Rahimi M.J."/>
            <person name="Shen Q."/>
            <person name="Grigoriev I.V."/>
            <person name="Kubicek C.P."/>
            <person name="Druzhinina I.S."/>
        </authorList>
    </citation>
    <scope>NUCLEOTIDE SEQUENCE [LARGE SCALE GENOMIC DNA]</scope>
    <source>
        <strain evidence="4 5">CBS 433.97</strain>
    </source>
</reference>
<dbReference type="InterPro" id="IPR036291">
    <property type="entry name" value="NAD(P)-bd_dom_sf"/>
</dbReference>
<dbReference type="Gene3D" id="3.90.25.10">
    <property type="entry name" value="UDP-galactose 4-epimerase, domain 1"/>
    <property type="match status" value="1"/>
</dbReference>
<dbReference type="SUPFAM" id="SSF51735">
    <property type="entry name" value="NAD(P)-binding Rossmann-fold domains"/>
    <property type="match status" value="1"/>
</dbReference>
<dbReference type="AlphaFoldDB" id="A0A2T3Z1Q8"/>
<proteinExistence type="predicted"/>
<dbReference type="InterPro" id="IPR008030">
    <property type="entry name" value="NmrA-like"/>
</dbReference>
<dbReference type="PANTHER" id="PTHR47706">
    <property type="entry name" value="NMRA-LIKE FAMILY PROTEIN"/>
    <property type="match status" value="1"/>
</dbReference>
<sequence length="302" mass="33161">MAALLKNVALIGASGSVGKVLLKVFLDDGRFNVTILRRGSSSATFPSTVKVVDVDYDSLESLTAALAGQDAVVSTINPAIPIDTQKRFVDAAIAAGVKRFLPSEFGCDLNNELARTLPVFAPKIEVQNYLKEKAQTTPLTYTFAYSGPFLDWGLEHQFILKTVDSKPSLFDGGNTVFSTTNLSTVAEAVLAILSKPEETKNREVRFQSAAISQNGLLALAKEVAPQRDWQPEVVKVDDLVRVADERLAKGLFDHQTFAPYLFRAIHDPRYGPKFETLDNELLGLKQLTEAEIKGILKQYLKE</sequence>
<protein>
    <recommendedName>
        <fullName evidence="3">NmrA-like domain-containing protein</fullName>
    </recommendedName>
</protein>